<gene>
    <name evidence="8" type="ORF">ID810_05615</name>
</gene>
<evidence type="ECO:0000256" key="5">
    <source>
        <dbReference type="ARBA" id="ARBA00022898"/>
    </source>
</evidence>
<dbReference type="SUPFAM" id="SSF53383">
    <property type="entry name" value="PLP-dependent transferases"/>
    <property type="match status" value="1"/>
</dbReference>
<protein>
    <recommendedName>
        <fullName evidence="6">Aminotransferase</fullName>
        <ecNumber evidence="6">2.6.1.-</ecNumber>
    </recommendedName>
</protein>
<feature type="domain" description="Aminotransferase class I/classII large" evidence="7">
    <location>
        <begin position="31"/>
        <end position="380"/>
    </location>
</feature>
<dbReference type="AlphaFoldDB" id="A0A7T0PX29"/>
<comment type="similarity">
    <text evidence="2 6">Belongs to the class-I pyridoxal-phosphate-dependent aminotransferase family.</text>
</comment>
<dbReference type="InterPro" id="IPR015421">
    <property type="entry name" value="PyrdxlP-dep_Trfase_major"/>
</dbReference>
<evidence type="ECO:0000313" key="9">
    <source>
        <dbReference type="Proteomes" id="UP000594637"/>
    </source>
</evidence>
<dbReference type="InterPro" id="IPR015424">
    <property type="entry name" value="PyrdxlP-dep_Trfase"/>
</dbReference>
<sequence>MKLARRAVTAQPFHAMTIGARAQALEASGGDVAKLSLGEPSFGAPPGVHEAMREVMDGRALPYTPAPGLPALREAIAHWYGQRHHVDLDPRRVIVTAGGSAALVLATALTVEEGDDVVMADPCYPCNRELVEAFGGRVVLAPSNPASRYQLSRPLMEAAWTPATTAVQMATPSNPTGTSIPFGELAEICASARERGAWRVVDEIYLGLADPDEDGRVARTVLETDPEALVVSSFSKFFSMTGWRLGWLVVPESLVEAAENLAVNFFLCAAAHTQRAALACFTPEALAACEERRVELVERRRLALEGLGRLGLKVPVEPDGAFYVYFDVSASGLSSWDFCVRALEEAHVALTPGRDFGAATADTHVRLSYAASRQEIALGLDRLAGFMASLR</sequence>
<keyword evidence="9" id="KW-1185">Reference proteome</keyword>
<dbReference type="Proteomes" id="UP000594637">
    <property type="component" value="Chromosome"/>
</dbReference>
<name>A0A7T0PX29_9ACTO</name>
<dbReference type="Pfam" id="PF00155">
    <property type="entry name" value="Aminotran_1_2"/>
    <property type="match status" value="1"/>
</dbReference>
<dbReference type="GO" id="GO:0030170">
    <property type="term" value="F:pyridoxal phosphate binding"/>
    <property type="evidence" value="ECO:0007669"/>
    <property type="project" value="InterPro"/>
</dbReference>
<reference evidence="8 9" key="1">
    <citation type="submission" date="2020-11" db="EMBL/GenBank/DDBJ databases">
        <title>Actinomyces sp. ZJ750.</title>
        <authorList>
            <person name="Zhou J."/>
        </authorList>
    </citation>
    <scope>NUCLEOTIDE SEQUENCE [LARGE SCALE GENOMIC DNA]</scope>
    <source>
        <strain evidence="8 9">ZJ750</strain>
    </source>
</reference>
<evidence type="ECO:0000256" key="4">
    <source>
        <dbReference type="ARBA" id="ARBA00022679"/>
    </source>
</evidence>
<dbReference type="EMBL" id="CP063989">
    <property type="protein sequence ID" value="QPL06369.1"/>
    <property type="molecule type" value="Genomic_DNA"/>
</dbReference>
<evidence type="ECO:0000256" key="6">
    <source>
        <dbReference type="RuleBase" id="RU000481"/>
    </source>
</evidence>
<dbReference type="PANTHER" id="PTHR46383">
    <property type="entry name" value="ASPARTATE AMINOTRANSFERASE"/>
    <property type="match status" value="1"/>
</dbReference>
<evidence type="ECO:0000256" key="3">
    <source>
        <dbReference type="ARBA" id="ARBA00022576"/>
    </source>
</evidence>
<dbReference type="GO" id="GO:0006520">
    <property type="term" value="P:amino acid metabolic process"/>
    <property type="evidence" value="ECO:0007669"/>
    <property type="project" value="InterPro"/>
</dbReference>
<dbReference type="Gene3D" id="3.40.640.10">
    <property type="entry name" value="Type I PLP-dependent aspartate aminotransferase-like (Major domain)"/>
    <property type="match status" value="1"/>
</dbReference>
<dbReference type="InterPro" id="IPR004839">
    <property type="entry name" value="Aminotransferase_I/II_large"/>
</dbReference>
<dbReference type="PANTHER" id="PTHR46383:SF2">
    <property type="entry name" value="AMINOTRANSFERASE"/>
    <property type="match status" value="1"/>
</dbReference>
<proteinExistence type="inferred from homology"/>
<dbReference type="PROSITE" id="PS00105">
    <property type="entry name" value="AA_TRANSFER_CLASS_1"/>
    <property type="match status" value="1"/>
</dbReference>
<comment type="cofactor">
    <cofactor evidence="1 6">
        <name>pyridoxal 5'-phosphate</name>
        <dbReference type="ChEBI" id="CHEBI:597326"/>
    </cofactor>
</comment>
<dbReference type="KEGG" id="arep:ID810_05615"/>
<dbReference type="EC" id="2.6.1.-" evidence="6"/>
<dbReference type="GO" id="GO:0008483">
    <property type="term" value="F:transaminase activity"/>
    <property type="evidence" value="ECO:0007669"/>
    <property type="project" value="UniProtKB-KW"/>
</dbReference>
<evidence type="ECO:0000313" key="8">
    <source>
        <dbReference type="EMBL" id="QPL06369.1"/>
    </source>
</evidence>
<evidence type="ECO:0000259" key="7">
    <source>
        <dbReference type="Pfam" id="PF00155"/>
    </source>
</evidence>
<evidence type="ECO:0000256" key="2">
    <source>
        <dbReference type="ARBA" id="ARBA00007441"/>
    </source>
</evidence>
<dbReference type="RefSeq" id="WP_166858678.1">
    <property type="nucleotide sequence ID" value="NZ_CP063989.1"/>
</dbReference>
<organism evidence="8 9">
    <name type="scientific">Actinomyces respiraculi</name>
    <dbReference type="NCBI Taxonomy" id="2744574"/>
    <lineage>
        <taxon>Bacteria</taxon>
        <taxon>Bacillati</taxon>
        <taxon>Actinomycetota</taxon>
        <taxon>Actinomycetes</taxon>
        <taxon>Actinomycetales</taxon>
        <taxon>Actinomycetaceae</taxon>
        <taxon>Actinomyces</taxon>
    </lineage>
</organism>
<keyword evidence="3 6" id="KW-0032">Aminotransferase</keyword>
<accession>A0A7T0PX29</accession>
<keyword evidence="5" id="KW-0663">Pyridoxal phosphate</keyword>
<keyword evidence="4 6" id="KW-0808">Transferase</keyword>
<evidence type="ECO:0000256" key="1">
    <source>
        <dbReference type="ARBA" id="ARBA00001933"/>
    </source>
</evidence>
<dbReference type="InterPro" id="IPR050596">
    <property type="entry name" value="AspAT/PAT-like"/>
</dbReference>
<dbReference type="CDD" id="cd00609">
    <property type="entry name" value="AAT_like"/>
    <property type="match status" value="1"/>
</dbReference>
<dbReference type="InterPro" id="IPR004838">
    <property type="entry name" value="NHTrfase_class1_PyrdxlP-BS"/>
</dbReference>